<dbReference type="EMBL" id="JBHTNZ010000091">
    <property type="protein sequence ID" value="MFD1464221.1"/>
    <property type="molecule type" value="Genomic_DNA"/>
</dbReference>
<evidence type="ECO:0000313" key="1">
    <source>
        <dbReference type="EMBL" id="MFD1464221.1"/>
    </source>
</evidence>
<keyword evidence="2" id="KW-1185">Reference proteome</keyword>
<dbReference type="RefSeq" id="WP_229522966.1">
    <property type="nucleotide sequence ID" value="NZ_JAFFQR010000011.1"/>
</dbReference>
<dbReference type="Proteomes" id="UP001597340">
    <property type="component" value="Unassembled WGS sequence"/>
</dbReference>
<accession>A0ABW4DK69</accession>
<organism evidence="1 2">
    <name type="scientific">Paenibacillus farraposensis</name>
    <dbReference type="NCBI Taxonomy" id="2807095"/>
    <lineage>
        <taxon>Bacteria</taxon>
        <taxon>Bacillati</taxon>
        <taxon>Bacillota</taxon>
        <taxon>Bacilli</taxon>
        <taxon>Bacillales</taxon>
        <taxon>Paenibacillaceae</taxon>
        <taxon>Paenibacillus</taxon>
    </lineage>
</organism>
<sequence>MSDSVEINEQFVLEEDELIKRIFTCTETSAMVLYLFYEKDQTLDAKTVEDILSSIHNIQQDLETELLHLRIEKTIVATRNKKEFKSKKKD</sequence>
<reference evidence="2" key="1">
    <citation type="journal article" date="2019" name="Int. J. Syst. Evol. Microbiol.">
        <title>The Global Catalogue of Microorganisms (GCM) 10K type strain sequencing project: providing services to taxonomists for standard genome sequencing and annotation.</title>
        <authorList>
            <consortium name="The Broad Institute Genomics Platform"/>
            <consortium name="The Broad Institute Genome Sequencing Center for Infectious Disease"/>
            <person name="Wu L."/>
            <person name="Ma J."/>
        </authorList>
    </citation>
    <scope>NUCLEOTIDE SEQUENCE [LARGE SCALE GENOMIC DNA]</scope>
    <source>
        <strain evidence="2">CCM 9147</strain>
    </source>
</reference>
<gene>
    <name evidence="1" type="ORF">ACFQ5D_23500</name>
</gene>
<proteinExistence type="predicted"/>
<protein>
    <submittedName>
        <fullName evidence="1">Uncharacterized protein</fullName>
    </submittedName>
</protein>
<comment type="caution">
    <text evidence="1">The sequence shown here is derived from an EMBL/GenBank/DDBJ whole genome shotgun (WGS) entry which is preliminary data.</text>
</comment>
<name>A0ABW4DK69_9BACL</name>
<evidence type="ECO:0000313" key="2">
    <source>
        <dbReference type="Proteomes" id="UP001597340"/>
    </source>
</evidence>